<proteinExistence type="predicted"/>
<reference evidence="1" key="1">
    <citation type="submission" date="2017-11" db="EMBL/GenBank/DDBJ databases">
        <title>Plasmid harboring IMP-8 metallo-beta-lactamase in E. coli isolates from Argentina.</title>
        <authorList>
            <person name="Elena A."/>
            <person name="Cejas D."/>
            <person name="Magarinos F."/>
            <person name="Gutkind G."/>
            <person name="Di Conza J."/>
            <person name="Radice M."/>
        </authorList>
    </citation>
    <scope>NUCLEOTIDE SEQUENCE</scope>
    <source>
        <strain evidence="1">G3216</strain>
        <plasmid evidence="1">pG3216.2</plasmid>
    </source>
</reference>
<name>A0A2R4KLH2_ECOLX</name>
<evidence type="ECO:0000313" key="1">
    <source>
        <dbReference type="EMBL" id="AVV60447.1"/>
    </source>
</evidence>
<dbReference type="AlphaFoldDB" id="A0A2R4KLH2"/>
<dbReference type="EMBL" id="MG550958">
    <property type="protein sequence ID" value="AVV60447.1"/>
    <property type="molecule type" value="Genomic_DNA"/>
</dbReference>
<sequence>MLRHAAAWLMDLESTELCNDANGEYDDAKVAESKLVAKRLEAMADRLESKR</sequence>
<accession>A0A2R4KLH2</accession>
<geneLocation type="plasmid" evidence="1">
    <name>pG3216.2</name>
</geneLocation>
<organism evidence="1">
    <name type="scientific">Escherichia coli</name>
    <dbReference type="NCBI Taxonomy" id="562"/>
    <lineage>
        <taxon>Bacteria</taxon>
        <taxon>Pseudomonadati</taxon>
        <taxon>Pseudomonadota</taxon>
        <taxon>Gammaproteobacteria</taxon>
        <taxon>Enterobacterales</taxon>
        <taxon>Enterobacteriaceae</taxon>
        <taxon>Escherichia</taxon>
    </lineage>
</organism>
<keyword evidence="1" id="KW-0614">Plasmid</keyword>
<protein>
    <submittedName>
        <fullName evidence="1">Uncharacterized protein</fullName>
    </submittedName>
</protein>